<evidence type="ECO:0000256" key="1">
    <source>
        <dbReference type="ARBA" id="ARBA00012282"/>
    </source>
</evidence>
<dbReference type="CDD" id="cd00130">
    <property type="entry name" value="PAS"/>
    <property type="match status" value="2"/>
</dbReference>
<dbReference type="InterPro" id="IPR029787">
    <property type="entry name" value="Nucleotide_cyclase"/>
</dbReference>
<dbReference type="Pfam" id="PF08448">
    <property type="entry name" value="PAS_4"/>
    <property type="match status" value="1"/>
</dbReference>
<dbReference type="NCBIfam" id="TIGR00254">
    <property type="entry name" value="GGDEF"/>
    <property type="match status" value="1"/>
</dbReference>
<evidence type="ECO:0000259" key="6">
    <source>
        <dbReference type="PROSITE" id="PS50887"/>
    </source>
</evidence>
<dbReference type="SMART" id="SM00052">
    <property type="entry name" value="EAL"/>
    <property type="match status" value="1"/>
</dbReference>
<dbReference type="InterPro" id="IPR000160">
    <property type="entry name" value="GGDEF_dom"/>
</dbReference>
<dbReference type="SMART" id="SM00091">
    <property type="entry name" value="PAS"/>
    <property type="match status" value="3"/>
</dbReference>
<dbReference type="Pfam" id="PF00563">
    <property type="entry name" value="EAL"/>
    <property type="match status" value="1"/>
</dbReference>
<accession>A0A251X6D2</accession>
<dbReference type="SUPFAM" id="SSF141868">
    <property type="entry name" value="EAL domain-like"/>
    <property type="match status" value="1"/>
</dbReference>
<dbReference type="Gene3D" id="3.30.70.270">
    <property type="match status" value="1"/>
</dbReference>
<keyword evidence="8" id="KW-1185">Reference proteome</keyword>
<dbReference type="Proteomes" id="UP000194798">
    <property type="component" value="Unassembled WGS sequence"/>
</dbReference>
<dbReference type="InterPro" id="IPR000700">
    <property type="entry name" value="PAS-assoc_C"/>
</dbReference>
<dbReference type="PROSITE" id="PS50887">
    <property type="entry name" value="GGDEF"/>
    <property type="match status" value="1"/>
</dbReference>
<dbReference type="Gene3D" id="3.20.20.450">
    <property type="entry name" value="EAL domain"/>
    <property type="match status" value="1"/>
</dbReference>
<feature type="domain" description="PAS" evidence="3">
    <location>
        <begin position="269"/>
        <end position="315"/>
    </location>
</feature>
<dbReference type="InterPro" id="IPR043128">
    <property type="entry name" value="Rev_trsase/Diguanyl_cyclase"/>
</dbReference>
<dbReference type="EC" id="3.1.4.52" evidence="1"/>
<dbReference type="InterPro" id="IPR000014">
    <property type="entry name" value="PAS"/>
</dbReference>
<gene>
    <name evidence="7" type="ORF">TPSD3_16250</name>
</gene>
<evidence type="ECO:0000259" key="4">
    <source>
        <dbReference type="PROSITE" id="PS50113"/>
    </source>
</evidence>
<dbReference type="PANTHER" id="PTHR44757:SF2">
    <property type="entry name" value="BIOFILM ARCHITECTURE MAINTENANCE PROTEIN MBAA"/>
    <property type="match status" value="1"/>
</dbReference>
<dbReference type="InterPro" id="IPR052155">
    <property type="entry name" value="Biofilm_reg_signaling"/>
</dbReference>
<evidence type="ECO:0000256" key="2">
    <source>
        <dbReference type="ARBA" id="ARBA00022636"/>
    </source>
</evidence>
<dbReference type="CDD" id="cd01948">
    <property type="entry name" value="EAL"/>
    <property type="match status" value="1"/>
</dbReference>
<dbReference type="InterPro" id="IPR001610">
    <property type="entry name" value="PAC"/>
</dbReference>
<dbReference type="PROSITE" id="PS50883">
    <property type="entry name" value="EAL"/>
    <property type="match status" value="1"/>
</dbReference>
<dbReference type="PROSITE" id="PS50112">
    <property type="entry name" value="PAS"/>
    <property type="match status" value="2"/>
</dbReference>
<dbReference type="EMBL" id="MSLT01000023">
    <property type="protein sequence ID" value="OUD12702.1"/>
    <property type="molecule type" value="Genomic_DNA"/>
</dbReference>
<dbReference type="InterPro" id="IPR035919">
    <property type="entry name" value="EAL_sf"/>
</dbReference>
<dbReference type="PROSITE" id="PS50113">
    <property type="entry name" value="PAC"/>
    <property type="match status" value="1"/>
</dbReference>
<feature type="domain" description="PAS" evidence="3">
    <location>
        <begin position="17"/>
        <end position="59"/>
    </location>
</feature>
<sequence>MNQQHNDEANSPLLYSESTLLQHLMNSTSDFIFYKNNQGRYVACNRAFEQFTGKTAAELFLRTDQELFTDDKMELFSYGDQMLFHTGLAQIYTRCVIDNKQEIKCLEIVKTPIIEHEQLQGLIAVARRVTAHDCTETALRYSQIMLSLIMDNIPQAIFWQSQEGIFLGCNRNFIQFIGVDSAQKIIGKKESELRLIYPSLIPFLEALSKNLINTSVQTPRQVITVVHPVHHQACWLELSDVQLINKENQELVRLICFEDITARRHSEERLRHISKALENNTEAVLITDEKTRIVAINRAFSHITGYTEAEALNRTPRELVFSGKHEADFYQNMWRSIQSVGHWEGEILNRRKNGEIYPEWLHISVIKDEQEQKVTHYLAIFSDITQRKKAEAQLEYLAHYDELTGLPNRLFFHELLSQLIERHRLTQMILGVMLVDLDRFKDVNDTWGHDTGDVLLQAVTKRLKACLGEGQLIARLGGDDFIICLEHISQLETVATQAQMILDAMLPPFFLNDHEVFVTSSIGIALFPSDGEDANTLLKNADAAMYSAKATGKNTYALFTQQMNTEARRRVTLESQLRHALERDEFKLYYQPQMHLMSGIMTGAEVLIRWEHPEQGLILPHLFIPLAEETGLVSQIGEWVLFHACEQHRQWCRQGLPILRLAVNLSSRQFRDQNFLERIFTVIENTKMDPTLLELELTESMLMQDAAYANRLLCALKENHIQIAIDDFGTGYSSLSYLKRFPIHRLKVDQSFIREIPSNKDDMAITRAIVALAHSLHLQVTAEGVETRAQMAFLKSLKCEEIQGYLISRPLPADQFIAFIQQE</sequence>
<evidence type="ECO:0000259" key="5">
    <source>
        <dbReference type="PROSITE" id="PS50883"/>
    </source>
</evidence>
<dbReference type="InterPro" id="IPR001633">
    <property type="entry name" value="EAL_dom"/>
</dbReference>
<protein>
    <recommendedName>
        <fullName evidence="1">cyclic-guanylate-specific phosphodiesterase</fullName>
        <ecNumber evidence="1">3.1.4.52</ecNumber>
    </recommendedName>
</protein>
<dbReference type="FunFam" id="3.20.20.450:FF:000001">
    <property type="entry name" value="Cyclic di-GMP phosphodiesterase yahA"/>
    <property type="match status" value="1"/>
</dbReference>
<organism evidence="7 8">
    <name type="scientific">Thioflexithrix psekupsensis</name>
    <dbReference type="NCBI Taxonomy" id="1570016"/>
    <lineage>
        <taxon>Bacteria</taxon>
        <taxon>Pseudomonadati</taxon>
        <taxon>Pseudomonadota</taxon>
        <taxon>Gammaproteobacteria</taxon>
        <taxon>Thiotrichales</taxon>
        <taxon>Thioflexithrix</taxon>
    </lineage>
</organism>
<dbReference type="GO" id="GO:0071111">
    <property type="term" value="F:cyclic-guanylate-specific phosphodiesterase activity"/>
    <property type="evidence" value="ECO:0007669"/>
    <property type="project" value="UniProtKB-EC"/>
</dbReference>
<dbReference type="InterPro" id="IPR035965">
    <property type="entry name" value="PAS-like_dom_sf"/>
</dbReference>
<evidence type="ECO:0000313" key="7">
    <source>
        <dbReference type="EMBL" id="OUD12702.1"/>
    </source>
</evidence>
<dbReference type="Pfam" id="PF13426">
    <property type="entry name" value="PAS_9"/>
    <property type="match status" value="1"/>
</dbReference>
<evidence type="ECO:0000259" key="3">
    <source>
        <dbReference type="PROSITE" id="PS50112"/>
    </source>
</evidence>
<evidence type="ECO:0000313" key="8">
    <source>
        <dbReference type="Proteomes" id="UP000194798"/>
    </source>
</evidence>
<feature type="domain" description="PAC" evidence="4">
    <location>
        <begin position="341"/>
        <end position="396"/>
    </location>
</feature>
<dbReference type="SMART" id="SM00267">
    <property type="entry name" value="GGDEF"/>
    <property type="match status" value="1"/>
</dbReference>
<dbReference type="SUPFAM" id="SSF55785">
    <property type="entry name" value="PYP-like sensor domain (PAS domain)"/>
    <property type="match status" value="3"/>
</dbReference>
<dbReference type="RefSeq" id="WP_176329912.1">
    <property type="nucleotide sequence ID" value="NZ_MSLT01000023.1"/>
</dbReference>
<dbReference type="Pfam" id="PF00990">
    <property type="entry name" value="GGDEF"/>
    <property type="match status" value="1"/>
</dbReference>
<dbReference type="Gene3D" id="3.30.450.20">
    <property type="entry name" value="PAS domain"/>
    <property type="match status" value="3"/>
</dbReference>
<dbReference type="InterPro" id="IPR013656">
    <property type="entry name" value="PAS_4"/>
</dbReference>
<name>A0A251X6D2_9GAMM</name>
<proteinExistence type="predicted"/>
<feature type="domain" description="EAL" evidence="5">
    <location>
        <begin position="570"/>
        <end position="823"/>
    </location>
</feature>
<feature type="domain" description="GGDEF" evidence="6">
    <location>
        <begin position="428"/>
        <end position="561"/>
    </location>
</feature>
<dbReference type="SUPFAM" id="SSF55073">
    <property type="entry name" value="Nucleotide cyclase"/>
    <property type="match status" value="1"/>
</dbReference>
<reference evidence="7 8" key="1">
    <citation type="submission" date="2016-12" db="EMBL/GenBank/DDBJ databases">
        <title>Thioflexothrix psekupsii D3 genome sequencing and assembly.</title>
        <authorList>
            <person name="Fomenkov A."/>
            <person name="Vincze T."/>
            <person name="Grabovich M."/>
            <person name="Anton B.P."/>
            <person name="Dubinina G."/>
            <person name="Orlova M."/>
            <person name="Belousova E."/>
            <person name="Roberts R.J."/>
        </authorList>
    </citation>
    <scope>NUCLEOTIDE SEQUENCE [LARGE SCALE GENOMIC DNA]</scope>
    <source>
        <strain evidence="7">D3</strain>
    </source>
</reference>
<comment type="caution">
    <text evidence="7">The sequence shown here is derived from an EMBL/GenBank/DDBJ whole genome shotgun (WGS) entry which is preliminary data.</text>
</comment>
<dbReference type="PANTHER" id="PTHR44757">
    <property type="entry name" value="DIGUANYLATE CYCLASE DGCP"/>
    <property type="match status" value="1"/>
</dbReference>
<keyword evidence="2" id="KW-0973">c-di-GMP</keyword>
<dbReference type="SMART" id="SM00086">
    <property type="entry name" value="PAC"/>
    <property type="match status" value="2"/>
</dbReference>
<dbReference type="CDD" id="cd01949">
    <property type="entry name" value="GGDEF"/>
    <property type="match status" value="1"/>
</dbReference>
<dbReference type="AlphaFoldDB" id="A0A251X6D2"/>
<dbReference type="NCBIfam" id="TIGR00229">
    <property type="entry name" value="sensory_box"/>
    <property type="match status" value="3"/>
</dbReference>